<evidence type="ECO:0000313" key="1">
    <source>
        <dbReference type="EMBL" id="HIW71272.1"/>
    </source>
</evidence>
<name>A0A9D1QS59_9LACO</name>
<gene>
    <name evidence="1" type="ORF">H9875_01465</name>
</gene>
<comment type="caution">
    <text evidence="1">The sequence shown here is derived from an EMBL/GenBank/DDBJ whole genome shotgun (WGS) entry which is preliminary data.</text>
</comment>
<proteinExistence type="predicted"/>
<organism evidence="1 2">
    <name type="scientific">Candidatus Levilactobacillus faecigallinarum</name>
    <dbReference type="NCBI Taxonomy" id="2838638"/>
    <lineage>
        <taxon>Bacteria</taxon>
        <taxon>Bacillati</taxon>
        <taxon>Bacillota</taxon>
        <taxon>Bacilli</taxon>
        <taxon>Lactobacillales</taxon>
        <taxon>Lactobacillaceae</taxon>
        <taxon>Levilactobacillus</taxon>
    </lineage>
</organism>
<protein>
    <submittedName>
        <fullName evidence="1">Uncharacterized protein</fullName>
    </submittedName>
</protein>
<reference evidence="1" key="2">
    <citation type="submission" date="2021-04" db="EMBL/GenBank/DDBJ databases">
        <authorList>
            <person name="Gilroy R."/>
        </authorList>
    </citation>
    <scope>NUCLEOTIDE SEQUENCE</scope>
    <source>
        <strain evidence="1">CHK173-259</strain>
    </source>
</reference>
<dbReference type="Proteomes" id="UP000886822">
    <property type="component" value="Unassembled WGS sequence"/>
</dbReference>
<dbReference type="AlphaFoldDB" id="A0A9D1QS59"/>
<reference evidence="1" key="1">
    <citation type="journal article" date="2021" name="PeerJ">
        <title>Extensive microbial diversity within the chicken gut microbiome revealed by metagenomics and culture.</title>
        <authorList>
            <person name="Gilroy R."/>
            <person name="Ravi A."/>
            <person name="Getino M."/>
            <person name="Pursley I."/>
            <person name="Horton D.L."/>
            <person name="Alikhan N.F."/>
            <person name="Baker D."/>
            <person name="Gharbi K."/>
            <person name="Hall N."/>
            <person name="Watson M."/>
            <person name="Adriaenssens E.M."/>
            <person name="Foster-Nyarko E."/>
            <person name="Jarju S."/>
            <person name="Secka A."/>
            <person name="Antonio M."/>
            <person name="Oren A."/>
            <person name="Chaudhuri R.R."/>
            <person name="La Ragione R."/>
            <person name="Hildebrand F."/>
            <person name="Pallen M.J."/>
        </authorList>
    </citation>
    <scope>NUCLEOTIDE SEQUENCE</scope>
    <source>
        <strain evidence="1">CHK173-259</strain>
    </source>
</reference>
<evidence type="ECO:0000313" key="2">
    <source>
        <dbReference type="Proteomes" id="UP000886822"/>
    </source>
</evidence>
<accession>A0A9D1QS59</accession>
<sequence length="178" mass="20758">MSRYTCQDYQTDNQVVAEIQRRPNRVPVMAQDDAGNQYPMDRFATIDEYNYFYGESTIAYYHRLLTGEITVQKCLERQLVYLNGFHQPRLVGRTTYRIDGSATRRWRCWRPSKAVIAHQRTDLQRQLNQVTALQAAQQQALAQLITCQQRTLAKLYSQRIDPADFPAIDERLPVGGRK</sequence>
<dbReference type="EMBL" id="DXGJ01000015">
    <property type="protein sequence ID" value="HIW71272.1"/>
    <property type="molecule type" value="Genomic_DNA"/>
</dbReference>